<accession>A0A9X0A578</accession>
<keyword evidence="1" id="KW-1133">Transmembrane helix</keyword>
<dbReference type="Proteomes" id="UP001163046">
    <property type="component" value="Unassembled WGS sequence"/>
</dbReference>
<sequence length="152" mass="17504">MNGIEKFIAIIFLASTVCALYEKCASSPANAFCEFFKSRWKTLLRPQEDFSKLLTTMLLCAVIEREQELMEEEDEDDDLPEIEEDEIHFDEGVMVNIQEGCVYDKETPLVNEVHPKLIPLLLSMAFMLISLTLVSYTFFVQICANFGLHYFV</sequence>
<reference evidence="3" key="1">
    <citation type="submission" date="2023-01" db="EMBL/GenBank/DDBJ databases">
        <title>Genome assembly of the deep-sea coral Lophelia pertusa.</title>
        <authorList>
            <person name="Herrera S."/>
            <person name="Cordes E."/>
        </authorList>
    </citation>
    <scope>NUCLEOTIDE SEQUENCE</scope>
    <source>
        <strain evidence="3">USNM1676648</strain>
        <tissue evidence="3">Polyp</tissue>
    </source>
</reference>
<feature type="signal peptide" evidence="2">
    <location>
        <begin position="1"/>
        <end position="19"/>
    </location>
</feature>
<comment type="caution">
    <text evidence="3">The sequence shown here is derived from an EMBL/GenBank/DDBJ whole genome shotgun (WGS) entry which is preliminary data.</text>
</comment>
<dbReference type="EMBL" id="MU825398">
    <property type="protein sequence ID" value="KAJ7393631.1"/>
    <property type="molecule type" value="Genomic_DNA"/>
</dbReference>
<evidence type="ECO:0000313" key="3">
    <source>
        <dbReference type="EMBL" id="KAJ7393631.1"/>
    </source>
</evidence>
<keyword evidence="2" id="KW-0732">Signal</keyword>
<evidence type="ECO:0000256" key="1">
    <source>
        <dbReference type="SAM" id="Phobius"/>
    </source>
</evidence>
<keyword evidence="4" id="KW-1185">Reference proteome</keyword>
<evidence type="ECO:0000313" key="4">
    <source>
        <dbReference type="Proteomes" id="UP001163046"/>
    </source>
</evidence>
<gene>
    <name evidence="3" type="ORF">OS493_006618</name>
</gene>
<dbReference type="AlphaFoldDB" id="A0A9X0A578"/>
<protein>
    <submittedName>
        <fullName evidence="3">Uncharacterized protein</fullName>
    </submittedName>
</protein>
<keyword evidence="1" id="KW-0812">Transmembrane</keyword>
<keyword evidence="1" id="KW-0472">Membrane</keyword>
<feature type="chain" id="PRO_5040925947" evidence="2">
    <location>
        <begin position="20"/>
        <end position="152"/>
    </location>
</feature>
<proteinExistence type="predicted"/>
<evidence type="ECO:0000256" key="2">
    <source>
        <dbReference type="SAM" id="SignalP"/>
    </source>
</evidence>
<feature type="transmembrane region" description="Helical" evidence="1">
    <location>
        <begin position="117"/>
        <end position="139"/>
    </location>
</feature>
<organism evidence="3 4">
    <name type="scientific">Desmophyllum pertusum</name>
    <dbReference type="NCBI Taxonomy" id="174260"/>
    <lineage>
        <taxon>Eukaryota</taxon>
        <taxon>Metazoa</taxon>
        <taxon>Cnidaria</taxon>
        <taxon>Anthozoa</taxon>
        <taxon>Hexacorallia</taxon>
        <taxon>Scleractinia</taxon>
        <taxon>Caryophylliina</taxon>
        <taxon>Caryophylliidae</taxon>
        <taxon>Desmophyllum</taxon>
    </lineage>
</organism>
<name>A0A9X0A578_9CNID</name>